<proteinExistence type="predicted"/>
<dbReference type="AlphaFoldDB" id="A0A2N9L3D6"/>
<dbReference type="Proteomes" id="UP000239735">
    <property type="component" value="Unassembled WGS sequence"/>
</dbReference>
<sequence length="62" mass="7162">MGNKALKCEKGCAFTRHASNIEAYQAKSKRLLFFFNADFRHYPKNGSVLNLRGWRFSVLLPL</sequence>
<evidence type="ECO:0000313" key="2">
    <source>
        <dbReference type="Proteomes" id="UP000239735"/>
    </source>
</evidence>
<gene>
    <name evidence="1" type="ORF">SBA5_1100016</name>
</gene>
<protein>
    <submittedName>
        <fullName evidence="1">Uncharacterized protein</fullName>
    </submittedName>
</protein>
<organism evidence="1 2">
    <name type="scientific">Candidatus Sulfuritelmatomonas gaucii</name>
    <dbReference type="NCBI Taxonomy" id="2043161"/>
    <lineage>
        <taxon>Bacteria</taxon>
        <taxon>Pseudomonadati</taxon>
        <taxon>Acidobacteriota</taxon>
        <taxon>Terriglobia</taxon>
        <taxon>Terriglobales</taxon>
        <taxon>Acidobacteriaceae</taxon>
        <taxon>Candidatus Sulfuritelmatomonas</taxon>
    </lineage>
</organism>
<name>A0A2N9L3D6_9BACT</name>
<reference evidence="2" key="1">
    <citation type="submission" date="2018-02" db="EMBL/GenBank/DDBJ databases">
        <authorList>
            <person name="Hausmann B."/>
        </authorList>
    </citation>
    <scope>NUCLEOTIDE SEQUENCE [LARGE SCALE GENOMIC DNA]</scope>
    <source>
        <strain evidence="2">Peat soil MAG SbA5</strain>
    </source>
</reference>
<evidence type="ECO:0000313" key="1">
    <source>
        <dbReference type="EMBL" id="SPE17836.1"/>
    </source>
</evidence>
<accession>A0A2N9L3D6</accession>
<dbReference type="EMBL" id="OKRB01000014">
    <property type="protein sequence ID" value="SPE17836.1"/>
    <property type="molecule type" value="Genomic_DNA"/>
</dbReference>